<dbReference type="GO" id="GO:0005874">
    <property type="term" value="C:microtubule"/>
    <property type="evidence" value="ECO:0007669"/>
    <property type="project" value="UniProtKB-KW"/>
</dbReference>
<feature type="compositionally biased region" description="Polar residues" evidence="6">
    <location>
        <begin position="52"/>
        <end position="69"/>
    </location>
</feature>
<keyword evidence="4" id="KW-0493">Microtubule</keyword>
<proteinExistence type="inferred from homology"/>
<evidence type="ECO:0000256" key="5">
    <source>
        <dbReference type="ARBA" id="ARBA00023212"/>
    </source>
</evidence>
<evidence type="ECO:0000256" key="2">
    <source>
        <dbReference type="ARBA" id="ARBA00005885"/>
    </source>
</evidence>
<feature type="region of interest" description="Disordered" evidence="6">
    <location>
        <begin position="186"/>
        <end position="227"/>
    </location>
</feature>
<evidence type="ECO:0000313" key="8">
    <source>
        <dbReference type="EMBL" id="KAL3532194.1"/>
    </source>
</evidence>
<dbReference type="AlphaFoldDB" id="A0ABD3ALZ4"/>
<dbReference type="InterPro" id="IPR027329">
    <property type="entry name" value="TPX2_C"/>
</dbReference>
<evidence type="ECO:0000313" key="9">
    <source>
        <dbReference type="Proteomes" id="UP001630127"/>
    </source>
</evidence>
<dbReference type="PANTHER" id="PTHR46372">
    <property type="entry name" value="PROTEIN WVD2-LIKE 3"/>
    <property type="match status" value="1"/>
</dbReference>
<dbReference type="Pfam" id="PF06886">
    <property type="entry name" value="TPX2"/>
    <property type="match status" value="1"/>
</dbReference>
<keyword evidence="5" id="KW-0206">Cytoskeleton</keyword>
<comment type="caution">
    <text evidence="8">The sequence shown here is derived from an EMBL/GenBank/DDBJ whole genome shotgun (WGS) entry which is preliminary data.</text>
</comment>
<feature type="compositionally biased region" description="Polar residues" evidence="6">
    <location>
        <begin position="191"/>
        <end position="202"/>
    </location>
</feature>
<evidence type="ECO:0000256" key="1">
    <source>
        <dbReference type="ARBA" id="ARBA00004245"/>
    </source>
</evidence>
<feature type="compositionally biased region" description="Polar residues" evidence="6">
    <location>
        <begin position="78"/>
        <end position="97"/>
    </location>
</feature>
<sequence>MQMESENGVQMEEEKSGFVGSTNEDGSVNNSEQASNENGISESSKGTKETLKTSGVGSELSRTNSNTKTRNSRKKGSEGNTSLKNNKSTRNQDNLGGSTLLARKPKASLTQSLSFPSRGSHPDGMRRSTDAFTMKSGSKHSQTNGRKSEVTLSNGAINKRTALASLPCLRQSLSSKSISTNGIAKKAISEESVNQNPKSVKTSVLAKGDDDARSTTSSSATPCGQQRTSVTGFSFRLEERAEKRKEFFSKLEEKIHAKEAEKCNLQARSKESQEAEIKQLRKSLAFKATPMPSFYKEPPPKVDLKKIPTTRPISPKLGRPKNTTSDSSENGATCISPKGIAEKSKSPNDTQANGDKGSTASKKLLKRSPSKPQYHESLAAKTDGKSCKTKPKATEVQDAKACIEKSEDIQNEATHSAENFAEDNEPTLTSSNPEHAVPVAS</sequence>
<feature type="region of interest" description="Disordered" evidence="6">
    <location>
        <begin position="1"/>
        <end position="157"/>
    </location>
</feature>
<comment type="similarity">
    <text evidence="2">Belongs to the TPX2 family.</text>
</comment>
<feature type="compositionally biased region" description="Polar residues" evidence="6">
    <location>
        <begin position="135"/>
        <end position="156"/>
    </location>
</feature>
<evidence type="ECO:0000256" key="6">
    <source>
        <dbReference type="SAM" id="MobiDB-lite"/>
    </source>
</evidence>
<dbReference type="InterPro" id="IPR044806">
    <property type="entry name" value="WVD2/WDL1-4"/>
</dbReference>
<feature type="compositionally biased region" description="Polar residues" evidence="6">
    <location>
        <begin position="347"/>
        <end position="360"/>
    </location>
</feature>
<comment type="subcellular location">
    <subcellularLocation>
        <location evidence="1">Cytoplasm</location>
        <location evidence="1">Cytoskeleton</location>
    </subcellularLocation>
</comment>
<keyword evidence="9" id="KW-1185">Reference proteome</keyword>
<feature type="compositionally biased region" description="Polar residues" evidence="6">
    <location>
        <begin position="321"/>
        <end position="333"/>
    </location>
</feature>
<gene>
    <name evidence="8" type="ORF">ACH5RR_005715</name>
</gene>
<feature type="compositionally biased region" description="Polar residues" evidence="6">
    <location>
        <begin position="108"/>
        <end position="117"/>
    </location>
</feature>
<dbReference type="EMBL" id="JBJUIK010000003">
    <property type="protein sequence ID" value="KAL3532194.1"/>
    <property type="molecule type" value="Genomic_DNA"/>
</dbReference>
<evidence type="ECO:0000259" key="7">
    <source>
        <dbReference type="Pfam" id="PF06886"/>
    </source>
</evidence>
<feature type="compositionally biased region" description="Basic and acidic residues" evidence="6">
    <location>
        <begin position="382"/>
        <end position="408"/>
    </location>
</feature>
<dbReference type="PANTHER" id="PTHR46372:SF26">
    <property type="entry name" value="(WILD MALAYSIAN BANANA) HYPOTHETICAL PROTEIN"/>
    <property type="match status" value="1"/>
</dbReference>
<name>A0ABD3ALZ4_9GENT</name>
<reference evidence="8 9" key="1">
    <citation type="submission" date="2024-11" db="EMBL/GenBank/DDBJ databases">
        <title>A near-complete genome assembly of Cinchona calisaya.</title>
        <authorList>
            <person name="Lian D.C."/>
            <person name="Zhao X.W."/>
            <person name="Wei L."/>
        </authorList>
    </citation>
    <scope>NUCLEOTIDE SEQUENCE [LARGE SCALE GENOMIC DNA]</scope>
    <source>
        <tissue evidence="8">Nenye</tissue>
    </source>
</reference>
<feature type="compositionally biased region" description="Polar residues" evidence="6">
    <location>
        <begin position="19"/>
        <end position="44"/>
    </location>
</feature>
<feature type="domain" description="TPX2 C-terminal" evidence="7">
    <location>
        <begin position="233"/>
        <end position="303"/>
    </location>
</feature>
<organism evidence="8 9">
    <name type="scientific">Cinchona calisaya</name>
    <dbReference type="NCBI Taxonomy" id="153742"/>
    <lineage>
        <taxon>Eukaryota</taxon>
        <taxon>Viridiplantae</taxon>
        <taxon>Streptophyta</taxon>
        <taxon>Embryophyta</taxon>
        <taxon>Tracheophyta</taxon>
        <taxon>Spermatophyta</taxon>
        <taxon>Magnoliopsida</taxon>
        <taxon>eudicotyledons</taxon>
        <taxon>Gunneridae</taxon>
        <taxon>Pentapetalae</taxon>
        <taxon>asterids</taxon>
        <taxon>lamiids</taxon>
        <taxon>Gentianales</taxon>
        <taxon>Rubiaceae</taxon>
        <taxon>Cinchonoideae</taxon>
        <taxon>Cinchoneae</taxon>
        <taxon>Cinchona</taxon>
    </lineage>
</organism>
<feature type="region of interest" description="Disordered" evidence="6">
    <location>
        <begin position="290"/>
        <end position="441"/>
    </location>
</feature>
<dbReference type="Proteomes" id="UP001630127">
    <property type="component" value="Unassembled WGS sequence"/>
</dbReference>
<accession>A0ABD3ALZ4</accession>
<evidence type="ECO:0000256" key="3">
    <source>
        <dbReference type="ARBA" id="ARBA00022490"/>
    </source>
</evidence>
<protein>
    <recommendedName>
        <fullName evidence="7">TPX2 C-terminal domain-containing protein</fullName>
    </recommendedName>
</protein>
<evidence type="ECO:0000256" key="4">
    <source>
        <dbReference type="ARBA" id="ARBA00022701"/>
    </source>
</evidence>
<keyword evidence="3" id="KW-0963">Cytoplasm</keyword>
<feature type="compositionally biased region" description="Basic and acidic residues" evidence="6">
    <location>
        <begin position="120"/>
        <end position="129"/>
    </location>
</feature>